<dbReference type="EMBL" id="CM000364">
    <property type="protein sequence ID" value="EDX11571.1"/>
    <property type="molecule type" value="Genomic_DNA"/>
</dbReference>
<protein>
    <submittedName>
        <fullName evidence="2">GD19710</fullName>
    </submittedName>
</protein>
<keyword evidence="3" id="KW-1185">Reference proteome</keyword>
<proteinExistence type="predicted"/>
<feature type="region of interest" description="Disordered" evidence="1">
    <location>
        <begin position="1"/>
        <end position="69"/>
    </location>
</feature>
<feature type="compositionally biased region" description="Basic and acidic residues" evidence="1">
    <location>
        <begin position="44"/>
        <end position="69"/>
    </location>
</feature>
<evidence type="ECO:0000256" key="1">
    <source>
        <dbReference type="SAM" id="MobiDB-lite"/>
    </source>
</evidence>
<name>B4QUZ0_DROSI</name>
<accession>B4QUZ0</accession>
<dbReference type="HOGENOM" id="CLU_2778606_0_0_1"/>
<reference evidence="2 3" key="1">
    <citation type="journal article" date="2007" name="Nature">
        <title>Evolution of genes and genomes on the Drosophila phylogeny.</title>
        <authorList>
            <consortium name="Drosophila 12 Genomes Consortium"/>
            <person name="Clark A.G."/>
            <person name="Eisen M.B."/>
            <person name="Smith D.R."/>
            <person name="Bergman C.M."/>
            <person name="Oliver B."/>
            <person name="Markow T.A."/>
            <person name="Kaufman T.C."/>
            <person name="Kellis M."/>
            <person name="Gelbart W."/>
            <person name="Iyer V.N."/>
            <person name="Pollard D.A."/>
            <person name="Sackton T.B."/>
            <person name="Larracuente A.M."/>
            <person name="Singh N.D."/>
            <person name="Abad J.P."/>
            <person name="Abt D.N."/>
            <person name="Adryan B."/>
            <person name="Aguade M."/>
            <person name="Akashi H."/>
            <person name="Anderson W.W."/>
            <person name="Aquadro C.F."/>
            <person name="Ardell D.H."/>
            <person name="Arguello R."/>
            <person name="Artieri C.G."/>
            <person name="Barbash D.A."/>
            <person name="Barker D."/>
            <person name="Barsanti P."/>
            <person name="Batterham P."/>
            <person name="Batzoglou S."/>
            <person name="Begun D."/>
            <person name="Bhutkar A."/>
            <person name="Blanco E."/>
            <person name="Bosak S.A."/>
            <person name="Bradley R.K."/>
            <person name="Brand A.D."/>
            <person name="Brent M.R."/>
            <person name="Brooks A.N."/>
            <person name="Brown R.H."/>
            <person name="Butlin R.K."/>
            <person name="Caggese C."/>
            <person name="Calvi B.R."/>
            <person name="Bernardo de Carvalho A."/>
            <person name="Caspi A."/>
            <person name="Castrezana S."/>
            <person name="Celniker S.E."/>
            <person name="Chang J.L."/>
            <person name="Chapple C."/>
            <person name="Chatterji S."/>
            <person name="Chinwalla A."/>
            <person name="Civetta A."/>
            <person name="Clifton S.W."/>
            <person name="Comeron J.M."/>
            <person name="Costello J.C."/>
            <person name="Coyne J.A."/>
            <person name="Daub J."/>
            <person name="David R.G."/>
            <person name="Delcher A.L."/>
            <person name="Delehaunty K."/>
            <person name="Do C.B."/>
            <person name="Ebling H."/>
            <person name="Edwards K."/>
            <person name="Eickbush T."/>
            <person name="Evans J.D."/>
            <person name="Filipski A."/>
            <person name="Findeiss S."/>
            <person name="Freyhult E."/>
            <person name="Fulton L."/>
            <person name="Fulton R."/>
            <person name="Garcia A.C."/>
            <person name="Gardiner A."/>
            <person name="Garfield D.A."/>
            <person name="Garvin B.E."/>
            <person name="Gibson G."/>
            <person name="Gilbert D."/>
            <person name="Gnerre S."/>
            <person name="Godfrey J."/>
            <person name="Good R."/>
            <person name="Gotea V."/>
            <person name="Gravely B."/>
            <person name="Greenberg A.J."/>
            <person name="Griffiths-Jones S."/>
            <person name="Gross S."/>
            <person name="Guigo R."/>
            <person name="Gustafson E.A."/>
            <person name="Haerty W."/>
            <person name="Hahn M.W."/>
            <person name="Halligan D.L."/>
            <person name="Halpern A.L."/>
            <person name="Halter G.M."/>
            <person name="Han M.V."/>
            <person name="Heger A."/>
            <person name="Hillier L."/>
            <person name="Hinrichs A.S."/>
            <person name="Holmes I."/>
            <person name="Hoskins R.A."/>
            <person name="Hubisz M.J."/>
            <person name="Hultmark D."/>
            <person name="Huntley M.A."/>
            <person name="Jaffe D.B."/>
            <person name="Jagadeeshan S."/>
            <person name="Jeck W.R."/>
            <person name="Johnson J."/>
            <person name="Jones C.D."/>
            <person name="Jordan W.C."/>
            <person name="Karpen G.H."/>
            <person name="Kataoka E."/>
            <person name="Keightley P.D."/>
            <person name="Kheradpour P."/>
            <person name="Kirkness E.F."/>
            <person name="Koerich L.B."/>
            <person name="Kristiansen K."/>
            <person name="Kudrna D."/>
            <person name="Kulathinal R.J."/>
            <person name="Kumar S."/>
            <person name="Kwok R."/>
            <person name="Lander E."/>
            <person name="Langley C.H."/>
            <person name="Lapoint R."/>
            <person name="Lazzaro B.P."/>
            <person name="Lee S.J."/>
            <person name="Levesque L."/>
            <person name="Li R."/>
            <person name="Lin C.F."/>
            <person name="Lin M.F."/>
            <person name="Lindblad-Toh K."/>
            <person name="Llopart A."/>
            <person name="Long M."/>
            <person name="Low L."/>
            <person name="Lozovsky E."/>
            <person name="Lu J."/>
            <person name="Luo M."/>
            <person name="Machado C.A."/>
            <person name="Makalowski W."/>
            <person name="Marzo M."/>
            <person name="Matsuda M."/>
            <person name="Matzkin L."/>
            <person name="McAllister B."/>
            <person name="McBride C.S."/>
            <person name="McKernan B."/>
            <person name="McKernan K."/>
            <person name="Mendez-Lago M."/>
            <person name="Minx P."/>
            <person name="Mollenhauer M.U."/>
            <person name="Montooth K."/>
            <person name="Mount S.M."/>
            <person name="Mu X."/>
            <person name="Myers E."/>
            <person name="Negre B."/>
            <person name="Newfeld S."/>
            <person name="Nielsen R."/>
            <person name="Noor M.A."/>
            <person name="O'Grady P."/>
            <person name="Pachter L."/>
            <person name="Papaceit M."/>
            <person name="Parisi M.J."/>
            <person name="Parisi M."/>
            <person name="Parts L."/>
            <person name="Pedersen J.S."/>
            <person name="Pesole G."/>
            <person name="Phillippy A.M."/>
            <person name="Ponting C.P."/>
            <person name="Pop M."/>
            <person name="Porcelli D."/>
            <person name="Powell J.R."/>
            <person name="Prohaska S."/>
            <person name="Pruitt K."/>
            <person name="Puig M."/>
            <person name="Quesneville H."/>
            <person name="Ram K.R."/>
            <person name="Rand D."/>
            <person name="Rasmussen M.D."/>
            <person name="Reed L.K."/>
            <person name="Reenan R."/>
            <person name="Reily A."/>
            <person name="Remington K.A."/>
            <person name="Rieger T.T."/>
            <person name="Ritchie M.G."/>
            <person name="Robin C."/>
            <person name="Rogers Y.H."/>
            <person name="Rohde C."/>
            <person name="Rozas J."/>
            <person name="Rubenfield M.J."/>
            <person name="Ruiz A."/>
            <person name="Russo S."/>
            <person name="Salzberg S.L."/>
            <person name="Sanchez-Gracia A."/>
            <person name="Saranga D.J."/>
            <person name="Sato H."/>
            <person name="Schaeffer S.W."/>
            <person name="Schatz M.C."/>
            <person name="Schlenke T."/>
            <person name="Schwartz R."/>
            <person name="Segarra C."/>
            <person name="Singh R.S."/>
            <person name="Sirot L."/>
            <person name="Sirota M."/>
            <person name="Sisneros N.B."/>
            <person name="Smith C.D."/>
            <person name="Smith T.F."/>
            <person name="Spieth J."/>
            <person name="Stage D.E."/>
            <person name="Stark A."/>
            <person name="Stephan W."/>
            <person name="Strausberg R.L."/>
            <person name="Strempel S."/>
            <person name="Sturgill D."/>
            <person name="Sutton G."/>
            <person name="Sutton G.G."/>
            <person name="Tao W."/>
            <person name="Teichmann S."/>
            <person name="Tobari Y.N."/>
            <person name="Tomimura Y."/>
            <person name="Tsolas J.M."/>
            <person name="Valente V.L."/>
            <person name="Venter E."/>
            <person name="Venter J.C."/>
            <person name="Vicario S."/>
            <person name="Vieira F.G."/>
            <person name="Vilella A.J."/>
            <person name="Villasante A."/>
            <person name="Walenz B."/>
            <person name="Wang J."/>
            <person name="Wasserman M."/>
            <person name="Watts T."/>
            <person name="Wilson D."/>
            <person name="Wilson R.K."/>
            <person name="Wing R.A."/>
            <person name="Wolfner M.F."/>
            <person name="Wong A."/>
            <person name="Wong G.K."/>
            <person name="Wu C.I."/>
            <person name="Wu G."/>
            <person name="Yamamoto D."/>
            <person name="Yang H.P."/>
            <person name="Yang S.P."/>
            <person name="Yorke J.A."/>
            <person name="Yoshida K."/>
            <person name="Zdobnov E."/>
            <person name="Zhang P."/>
            <person name="Zhang Y."/>
            <person name="Zimin A.V."/>
            <person name="Baldwin J."/>
            <person name="Abdouelleil A."/>
            <person name="Abdulkadir J."/>
            <person name="Abebe A."/>
            <person name="Abera B."/>
            <person name="Abreu J."/>
            <person name="Acer S.C."/>
            <person name="Aftuck L."/>
            <person name="Alexander A."/>
            <person name="An P."/>
            <person name="Anderson E."/>
            <person name="Anderson S."/>
            <person name="Arachi H."/>
            <person name="Azer M."/>
            <person name="Bachantsang P."/>
            <person name="Barry A."/>
            <person name="Bayul T."/>
            <person name="Berlin A."/>
            <person name="Bessette D."/>
            <person name="Bloom T."/>
            <person name="Blye J."/>
            <person name="Boguslavskiy L."/>
            <person name="Bonnet C."/>
            <person name="Boukhgalter B."/>
            <person name="Bourzgui I."/>
            <person name="Brown A."/>
            <person name="Cahill P."/>
            <person name="Channer S."/>
            <person name="Cheshatsang Y."/>
            <person name="Chuda L."/>
            <person name="Citroen M."/>
            <person name="Collymore A."/>
            <person name="Cooke P."/>
            <person name="Costello M."/>
            <person name="D'Aco K."/>
            <person name="Daza R."/>
            <person name="De Haan G."/>
            <person name="DeGray S."/>
            <person name="DeMaso C."/>
            <person name="Dhargay N."/>
            <person name="Dooley K."/>
            <person name="Dooley E."/>
            <person name="Doricent M."/>
            <person name="Dorje P."/>
            <person name="Dorjee K."/>
            <person name="Dupes A."/>
            <person name="Elong R."/>
            <person name="Falk J."/>
            <person name="Farina A."/>
            <person name="Faro S."/>
            <person name="Ferguson D."/>
            <person name="Fisher S."/>
            <person name="Foley C.D."/>
            <person name="Franke A."/>
            <person name="Friedrich D."/>
            <person name="Gadbois L."/>
            <person name="Gearin G."/>
            <person name="Gearin C.R."/>
            <person name="Giannoukos G."/>
            <person name="Goode T."/>
            <person name="Graham J."/>
            <person name="Grandbois E."/>
            <person name="Grewal S."/>
            <person name="Gyaltsen K."/>
            <person name="Hafez N."/>
            <person name="Hagos B."/>
            <person name="Hall J."/>
            <person name="Henson C."/>
            <person name="Hollinger A."/>
            <person name="Honan T."/>
            <person name="Huard M.D."/>
            <person name="Hughes L."/>
            <person name="Hurhula B."/>
            <person name="Husby M.E."/>
            <person name="Kamat A."/>
            <person name="Kanga B."/>
            <person name="Kashin S."/>
            <person name="Khazanovich D."/>
            <person name="Kisner P."/>
            <person name="Lance K."/>
            <person name="Lara M."/>
            <person name="Lee W."/>
            <person name="Lennon N."/>
            <person name="Letendre F."/>
            <person name="LeVine R."/>
            <person name="Lipovsky A."/>
            <person name="Liu X."/>
            <person name="Liu J."/>
            <person name="Liu S."/>
            <person name="Lokyitsang T."/>
            <person name="Lokyitsang Y."/>
            <person name="Lubonja R."/>
            <person name="Lui A."/>
            <person name="MacDonald P."/>
            <person name="Magnisalis V."/>
            <person name="Maru K."/>
            <person name="Matthews C."/>
            <person name="McCusker W."/>
            <person name="McDonough S."/>
            <person name="Mehta T."/>
            <person name="Meldrim J."/>
            <person name="Meneus L."/>
            <person name="Mihai O."/>
            <person name="Mihalev A."/>
            <person name="Mihova T."/>
            <person name="Mittelman R."/>
            <person name="Mlenga V."/>
            <person name="Montmayeur A."/>
            <person name="Mulrain L."/>
            <person name="Navidi A."/>
            <person name="Naylor J."/>
            <person name="Negash T."/>
            <person name="Nguyen T."/>
            <person name="Nguyen N."/>
            <person name="Nicol R."/>
            <person name="Norbu C."/>
            <person name="Norbu N."/>
            <person name="Novod N."/>
            <person name="O'Neill B."/>
            <person name="Osman S."/>
            <person name="Markiewicz E."/>
            <person name="Oyono O.L."/>
            <person name="Patti C."/>
            <person name="Phunkhang P."/>
            <person name="Pierre F."/>
            <person name="Priest M."/>
            <person name="Raghuraman S."/>
            <person name="Rege F."/>
            <person name="Reyes R."/>
            <person name="Rise C."/>
            <person name="Rogov P."/>
            <person name="Ross K."/>
            <person name="Ryan E."/>
            <person name="Settipalli S."/>
            <person name="Shea T."/>
            <person name="Sherpa N."/>
            <person name="Shi L."/>
            <person name="Shih D."/>
            <person name="Sparrow T."/>
            <person name="Spaulding J."/>
            <person name="Stalker J."/>
            <person name="Stange-Thomann N."/>
            <person name="Stavropoulos S."/>
            <person name="Stone C."/>
            <person name="Strader C."/>
            <person name="Tesfaye S."/>
            <person name="Thomson T."/>
            <person name="Thoulutsang Y."/>
            <person name="Thoulutsang D."/>
            <person name="Topham K."/>
            <person name="Topping I."/>
            <person name="Tsamla T."/>
            <person name="Vassiliev H."/>
            <person name="Vo A."/>
            <person name="Wangchuk T."/>
            <person name="Wangdi T."/>
            <person name="Weiand M."/>
            <person name="Wilkinson J."/>
            <person name="Wilson A."/>
            <person name="Yadav S."/>
            <person name="Young G."/>
            <person name="Yu Q."/>
            <person name="Zembek L."/>
            <person name="Zhong D."/>
            <person name="Zimmer A."/>
            <person name="Zwirko Z."/>
            <person name="Jaffe D.B."/>
            <person name="Alvarez P."/>
            <person name="Brockman W."/>
            <person name="Butler J."/>
            <person name="Chin C."/>
            <person name="Gnerre S."/>
            <person name="Grabherr M."/>
            <person name="Kleber M."/>
            <person name="Mauceli E."/>
            <person name="MacCallum I."/>
        </authorList>
    </citation>
    <scope>NUCLEOTIDE SEQUENCE [LARGE SCALE GENOMIC DNA]</scope>
    <source>
        <strain evidence="3">white501</strain>
    </source>
</reference>
<evidence type="ECO:0000313" key="3">
    <source>
        <dbReference type="Proteomes" id="UP000000304"/>
    </source>
</evidence>
<dbReference type="AlphaFoldDB" id="B4QUZ0"/>
<evidence type="ECO:0000313" key="2">
    <source>
        <dbReference type="EMBL" id="EDX11571.1"/>
    </source>
</evidence>
<sequence length="69" mass="7406">MTASGSRWTGVSGLTIKRHNKDSAGGTTLIGHVLPATTSKSRHLMRDGRGSKVNGEEEQKSRRAEDDAN</sequence>
<dbReference type="Proteomes" id="UP000000304">
    <property type="component" value="Chromosome 3R"/>
</dbReference>
<gene>
    <name evidence="2" type="primary">Dsim\GD19710</name>
    <name evidence="2" type="ORF">Dsim_GD19710</name>
</gene>
<organism evidence="2 3">
    <name type="scientific">Drosophila simulans</name>
    <name type="common">Fruit fly</name>
    <dbReference type="NCBI Taxonomy" id="7240"/>
    <lineage>
        <taxon>Eukaryota</taxon>
        <taxon>Metazoa</taxon>
        <taxon>Ecdysozoa</taxon>
        <taxon>Arthropoda</taxon>
        <taxon>Hexapoda</taxon>
        <taxon>Insecta</taxon>
        <taxon>Pterygota</taxon>
        <taxon>Neoptera</taxon>
        <taxon>Endopterygota</taxon>
        <taxon>Diptera</taxon>
        <taxon>Brachycera</taxon>
        <taxon>Muscomorpha</taxon>
        <taxon>Ephydroidea</taxon>
        <taxon>Drosophilidae</taxon>
        <taxon>Drosophila</taxon>
        <taxon>Sophophora</taxon>
    </lineage>
</organism>